<keyword evidence="5" id="KW-0111">Calcium/phospholipid-binding</keyword>
<keyword evidence="3" id="KW-0106">Calcium</keyword>
<comment type="caution">
    <text evidence="6">The sequence shown here is derived from an EMBL/GenBank/DDBJ whole genome shotgun (WGS) entry which is preliminary data.</text>
</comment>
<evidence type="ECO:0000256" key="2">
    <source>
        <dbReference type="ARBA" id="ARBA00022737"/>
    </source>
</evidence>
<dbReference type="PANTHER" id="PTHR10502:SF102">
    <property type="entry name" value="ANNEXIN B11"/>
    <property type="match status" value="1"/>
</dbReference>
<organism evidence="6 7">
    <name type="scientific">Phytophthora lilii</name>
    <dbReference type="NCBI Taxonomy" id="2077276"/>
    <lineage>
        <taxon>Eukaryota</taxon>
        <taxon>Sar</taxon>
        <taxon>Stramenopiles</taxon>
        <taxon>Oomycota</taxon>
        <taxon>Peronosporomycetes</taxon>
        <taxon>Peronosporales</taxon>
        <taxon>Peronosporaceae</taxon>
        <taxon>Phytophthora</taxon>
    </lineage>
</organism>
<dbReference type="PROSITE" id="PS51897">
    <property type="entry name" value="ANNEXIN_2"/>
    <property type="match status" value="4"/>
</dbReference>
<dbReference type="GO" id="GO:0005509">
    <property type="term" value="F:calcium ion binding"/>
    <property type="evidence" value="ECO:0007669"/>
    <property type="project" value="InterPro"/>
</dbReference>
<gene>
    <name evidence="6" type="ORF">Plil01_001832700</name>
</gene>
<dbReference type="OrthoDB" id="37886at2759"/>
<dbReference type="FunFam" id="1.10.220.10:FF:000002">
    <property type="entry name" value="Annexin"/>
    <property type="match status" value="1"/>
</dbReference>
<keyword evidence="4" id="KW-0041">Annexin</keyword>
<evidence type="ECO:0000313" key="6">
    <source>
        <dbReference type="EMBL" id="GMF65708.1"/>
    </source>
</evidence>
<dbReference type="Gene3D" id="1.10.220.10">
    <property type="entry name" value="Annexin"/>
    <property type="match status" value="4"/>
</dbReference>
<keyword evidence="2" id="KW-0677">Repeat</keyword>
<sequence>MNPLARRPHAFRAAPSSHSATCLLLLKSPPPAMLNLYPPANHAVHNGATLNFSADIDHSCQIIHDACKGLGTNEKNLIVALGSKSADQRYLISVRYQQLYGKELKKVLKGETLGDFGRLLQLIARPLPEAEAAVLRKATKGMGTKEKLVYPIVMGRTNVELAILKKTFFDKYGRDLGSTLDGELSGDLKKVILASLQAPLEQFNPALHTPQRAEADADALYKAGQGRLGTDERTFINILVTSPPQHLQAVNAAYVRKHKNDIIKAVKKEFGGDAEDALLFLVRMALEPLDLLSELFEKTMKGFGTDEDALSAAVVRYHMVLRDIRPVYKKKFGKELRDRIHGEVSGDYRRLLLAVFDAPAY</sequence>
<dbReference type="GO" id="GO:0005886">
    <property type="term" value="C:plasma membrane"/>
    <property type="evidence" value="ECO:0007669"/>
    <property type="project" value="TreeGrafter"/>
</dbReference>
<evidence type="ECO:0000256" key="4">
    <source>
        <dbReference type="ARBA" id="ARBA00023216"/>
    </source>
</evidence>
<evidence type="ECO:0000256" key="5">
    <source>
        <dbReference type="ARBA" id="ARBA00023302"/>
    </source>
</evidence>
<name>A0A9W6YJP0_9STRA</name>
<dbReference type="Pfam" id="PF00191">
    <property type="entry name" value="Annexin"/>
    <property type="match status" value="4"/>
</dbReference>
<evidence type="ECO:0000256" key="3">
    <source>
        <dbReference type="ARBA" id="ARBA00022837"/>
    </source>
</evidence>
<dbReference type="GO" id="GO:0001786">
    <property type="term" value="F:phosphatidylserine binding"/>
    <property type="evidence" value="ECO:0007669"/>
    <property type="project" value="TreeGrafter"/>
</dbReference>
<dbReference type="GO" id="GO:0005544">
    <property type="term" value="F:calcium-dependent phospholipid binding"/>
    <property type="evidence" value="ECO:0007669"/>
    <property type="project" value="UniProtKB-KW"/>
</dbReference>
<dbReference type="Proteomes" id="UP001165083">
    <property type="component" value="Unassembled WGS sequence"/>
</dbReference>
<dbReference type="EMBL" id="BSXW01012495">
    <property type="protein sequence ID" value="GMF65708.1"/>
    <property type="molecule type" value="Genomic_DNA"/>
</dbReference>
<protein>
    <submittedName>
        <fullName evidence="6">Unnamed protein product</fullName>
    </submittedName>
</protein>
<proteinExistence type="inferred from homology"/>
<dbReference type="GO" id="GO:0005737">
    <property type="term" value="C:cytoplasm"/>
    <property type="evidence" value="ECO:0007669"/>
    <property type="project" value="TreeGrafter"/>
</dbReference>
<dbReference type="AlphaFoldDB" id="A0A9W6YJP0"/>
<dbReference type="InterPro" id="IPR001464">
    <property type="entry name" value="Annexin"/>
</dbReference>
<comment type="similarity">
    <text evidence="1">Belongs to the annexin family.</text>
</comment>
<keyword evidence="7" id="KW-1185">Reference proteome</keyword>
<dbReference type="PRINTS" id="PR00196">
    <property type="entry name" value="ANNEXIN"/>
</dbReference>
<dbReference type="InterPro" id="IPR037104">
    <property type="entry name" value="Annexin_sf"/>
</dbReference>
<dbReference type="InterPro" id="IPR018502">
    <property type="entry name" value="Annexin_repeat"/>
</dbReference>
<dbReference type="PANTHER" id="PTHR10502">
    <property type="entry name" value="ANNEXIN"/>
    <property type="match status" value="1"/>
</dbReference>
<evidence type="ECO:0000313" key="7">
    <source>
        <dbReference type="Proteomes" id="UP001165083"/>
    </source>
</evidence>
<evidence type="ECO:0000256" key="1">
    <source>
        <dbReference type="ARBA" id="ARBA00007831"/>
    </source>
</evidence>
<reference evidence="6" key="1">
    <citation type="submission" date="2023-04" db="EMBL/GenBank/DDBJ databases">
        <title>Phytophthora lilii NBRC 32176.</title>
        <authorList>
            <person name="Ichikawa N."/>
            <person name="Sato H."/>
            <person name="Tonouchi N."/>
        </authorList>
    </citation>
    <scope>NUCLEOTIDE SEQUENCE</scope>
    <source>
        <strain evidence="6">NBRC 32176</strain>
    </source>
</reference>
<accession>A0A9W6YJP0</accession>
<dbReference type="SUPFAM" id="SSF47874">
    <property type="entry name" value="Annexin"/>
    <property type="match status" value="1"/>
</dbReference>
<dbReference type="SMART" id="SM00335">
    <property type="entry name" value="ANX"/>
    <property type="match status" value="4"/>
</dbReference>